<evidence type="ECO:0000313" key="2">
    <source>
        <dbReference type="EMBL" id="KKK54597.1"/>
    </source>
</evidence>
<reference evidence="2" key="1">
    <citation type="journal article" date="2015" name="Nature">
        <title>Complex archaea that bridge the gap between prokaryotes and eukaryotes.</title>
        <authorList>
            <person name="Spang A."/>
            <person name="Saw J.H."/>
            <person name="Jorgensen S.L."/>
            <person name="Zaremba-Niedzwiedzka K."/>
            <person name="Martijn J."/>
            <person name="Lind A.E."/>
            <person name="van Eijk R."/>
            <person name="Schleper C."/>
            <person name="Guy L."/>
            <person name="Ettema T.J."/>
        </authorList>
    </citation>
    <scope>NUCLEOTIDE SEQUENCE</scope>
</reference>
<proteinExistence type="predicted"/>
<sequence length="348" mass="38730">VAPPPISLAFTGAKSFSIGGTEEALAAAQAEFDAAQTEYNRFTRRQDVLLDISAFVNDPELGVRSAEDLLNILPEGYFDDSDADWLREVFSRIEPLLAPELPDDAPIGIDEARKNVLDVILSEPPLEMRGVHNLTVDELIKSFVVSVPELPEGMTMDDMRDIIGKQQFPEEDMQLLDDLSAYTAEKLQQWEAEVAYQEILKTGIAHIGAPDLTPTEFLKMTFTQPMLATVELLEKYFNMLPRPLAASAIRFMATQRKDPEAFGLEVLYQQFKDAGVNSWEANSLAFQNWGTNIWLKMAIEIPFDPTSYIGLGIATKLAKPIPYLGKFVGAVESGWLRAADVPFRAARK</sequence>
<dbReference type="EMBL" id="LAZR01065917">
    <property type="protein sequence ID" value="KKK54597.1"/>
    <property type="molecule type" value="Genomic_DNA"/>
</dbReference>
<organism evidence="2">
    <name type="scientific">marine sediment metagenome</name>
    <dbReference type="NCBI Taxonomy" id="412755"/>
    <lineage>
        <taxon>unclassified sequences</taxon>
        <taxon>metagenomes</taxon>
        <taxon>ecological metagenomes</taxon>
    </lineage>
</organism>
<comment type="caution">
    <text evidence="2">The sequence shown here is derived from an EMBL/GenBank/DDBJ whole genome shotgun (WGS) entry which is preliminary data.</text>
</comment>
<feature type="non-terminal residue" evidence="2">
    <location>
        <position position="348"/>
    </location>
</feature>
<accession>A0A0F8WCL8</accession>
<feature type="non-terminal residue" evidence="2">
    <location>
        <position position="1"/>
    </location>
</feature>
<evidence type="ECO:0000256" key="1">
    <source>
        <dbReference type="SAM" id="Coils"/>
    </source>
</evidence>
<keyword evidence="1" id="KW-0175">Coiled coil</keyword>
<feature type="coiled-coil region" evidence="1">
    <location>
        <begin position="18"/>
        <end position="45"/>
    </location>
</feature>
<protein>
    <submittedName>
        <fullName evidence="2">Uncharacterized protein</fullName>
    </submittedName>
</protein>
<name>A0A0F8WCL8_9ZZZZ</name>
<gene>
    <name evidence="2" type="ORF">LCGC14_3083110</name>
</gene>
<dbReference type="AlphaFoldDB" id="A0A0F8WCL8"/>